<evidence type="ECO:0000259" key="2">
    <source>
        <dbReference type="PROSITE" id="PS50983"/>
    </source>
</evidence>
<dbReference type="PANTHER" id="PTHR30535:SF7">
    <property type="entry name" value="IRON(III) DICITRATE-BINDING PROTEIN"/>
    <property type="match status" value="1"/>
</dbReference>
<proteinExistence type="predicted"/>
<evidence type="ECO:0000313" key="4">
    <source>
        <dbReference type="Proteomes" id="UP000198851"/>
    </source>
</evidence>
<protein>
    <submittedName>
        <fullName evidence="3">Iron complex transport system substrate-binding protein</fullName>
    </submittedName>
</protein>
<dbReference type="InterPro" id="IPR002491">
    <property type="entry name" value="ABC_transptr_periplasmic_BD"/>
</dbReference>
<dbReference type="PANTHER" id="PTHR30535">
    <property type="entry name" value="VITAMIN B12-BINDING PROTEIN"/>
    <property type="match status" value="1"/>
</dbReference>
<keyword evidence="4" id="KW-1185">Reference proteome</keyword>
<dbReference type="AlphaFoldDB" id="A0A1I4AZG2"/>
<dbReference type="Proteomes" id="UP000198851">
    <property type="component" value="Unassembled WGS sequence"/>
</dbReference>
<feature type="signal peptide" evidence="1">
    <location>
        <begin position="1"/>
        <end position="19"/>
    </location>
</feature>
<organism evidence="3 4">
    <name type="scientific">Shimia haliotis</name>
    <dbReference type="NCBI Taxonomy" id="1280847"/>
    <lineage>
        <taxon>Bacteria</taxon>
        <taxon>Pseudomonadati</taxon>
        <taxon>Pseudomonadota</taxon>
        <taxon>Alphaproteobacteria</taxon>
        <taxon>Rhodobacterales</taxon>
        <taxon>Roseobacteraceae</taxon>
    </lineage>
</organism>
<sequence length="337" mass="36716">MNKIAIASLLSLGAFAAQAETTYPYILQNCGQSVTFETKPETAVSVGQATTEILYALGLDETNLLGTGVWFDDVAAEYAAVNAKVDRLADNDPSFESIVGKRPDLVTIEYEWHIGPDGMIATRDQFHDLGIDTYVLPTDCVGKDNSEGVDGTRSVAFSTSSIYQGISEIADIFNISAEGDALVARLQDREVSAIERAKALNIDDASAVVWYSSVDLESDPYVAGQKGAPAYMLSQLGMRNVVQSDEEWPLVGWETIIKSDPSFIVIAKMERRRFDGDDVAKKLEFLKTDPVASQMTAVKEDRIIVLDVSQMNATMRLISGLETLTDALEAYENGQQG</sequence>
<evidence type="ECO:0000256" key="1">
    <source>
        <dbReference type="SAM" id="SignalP"/>
    </source>
</evidence>
<dbReference type="EMBL" id="FOSZ01000001">
    <property type="protein sequence ID" value="SFK61297.1"/>
    <property type="molecule type" value="Genomic_DNA"/>
</dbReference>
<reference evidence="4" key="1">
    <citation type="submission" date="2016-10" db="EMBL/GenBank/DDBJ databases">
        <authorList>
            <person name="Varghese N."/>
            <person name="Submissions S."/>
        </authorList>
    </citation>
    <scope>NUCLEOTIDE SEQUENCE [LARGE SCALE GENOMIC DNA]</scope>
    <source>
        <strain evidence="4">DSM 28453</strain>
    </source>
</reference>
<dbReference type="STRING" id="1280847.SAMN04488036_101673"/>
<evidence type="ECO:0000313" key="3">
    <source>
        <dbReference type="EMBL" id="SFK61297.1"/>
    </source>
</evidence>
<dbReference type="Gene3D" id="3.40.50.1980">
    <property type="entry name" value="Nitrogenase molybdenum iron protein domain"/>
    <property type="match status" value="2"/>
</dbReference>
<dbReference type="InterPro" id="IPR050902">
    <property type="entry name" value="ABC_Transporter_SBP"/>
</dbReference>
<dbReference type="OrthoDB" id="9797850at2"/>
<dbReference type="SUPFAM" id="SSF53807">
    <property type="entry name" value="Helical backbone' metal receptor"/>
    <property type="match status" value="1"/>
</dbReference>
<keyword evidence="1" id="KW-0732">Signal</keyword>
<feature type="domain" description="Fe/B12 periplasmic-binding" evidence="2">
    <location>
        <begin position="42"/>
        <end position="335"/>
    </location>
</feature>
<gene>
    <name evidence="3" type="ORF">SAMN04488036_101673</name>
</gene>
<dbReference type="PROSITE" id="PS50983">
    <property type="entry name" value="FE_B12_PBP"/>
    <property type="match status" value="1"/>
</dbReference>
<name>A0A1I4AZG2_9RHOB</name>
<dbReference type="Pfam" id="PF01497">
    <property type="entry name" value="Peripla_BP_2"/>
    <property type="match status" value="1"/>
</dbReference>
<accession>A0A1I4AZG2</accession>
<dbReference type="RefSeq" id="WP_093320210.1">
    <property type="nucleotide sequence ID" value="NZ_FOSZ01000001.1"/>
</dbReference>
<feature type="chain" id="PRO_5011785019" evidence="1">
    <location>
        <begin position="20"/>
        <end position="337"/>
    </location>
</feature>